<proteinExistence type="predicted"/>
<dbReference type="PANTHER" id="PTHR46401:SF2">
    <property type="entry name" value="GLYCOSYLTRANSFERASE WBBK-RELATED"/>
    <property type="match status" value="1"/>
</dbReference>
<dbReference type="Pfam" id="PF00534">
    <property type="entry name" value="Glycos_transf_1"/>
    <property type="match status" value="1"/>
</dbReference>
<dbReference type="Pfam" id="PF13439">
    <property type="entry name" value="Glyco_transf_4"/>
    <property type="match status" value="1"/>
</dbReference>
<dbReference type="Gene3D" id="3.40.50.2000">
    <property type="entry name" value="Glycogen Phosphorylase B"/>
    <property type="match status" value="2"/>
</dbReference>
<evidence type="ECO:0000259" key="3">
    <source>
        <dbReference type="Pfam" id="PF13439"/>
    </source>
</evidence>
<dbReference type="PANTHER" id="PTHR46401">
    <property type="entry name" value="GLYCOSYLTRANSFERASE WBBK-RELATED"/>
    <property type="match status" value="1"/>
</dbReference>
<evidence type="ECO:0000313" key="4">
    <source>
        <dbReference type="EMBL" id="NOJ81342.1"/>
    </source>
</evidence>
<name>A0A7Y4MTA3_MYXXA</name>
<reference evidence="4 5" key="1">
    <citation type="submission" date="2020-05" db="EMBL/GenBank/DDBJ databases">
        <authorList>
            <person name="Whitworth D."/>
        </authorList>
    </citation>
    <scope>NUCLEOTIDE SEQUENCE [LARGE SCALE GENOMIC DNA]</scope>
    <source>
        <strain evidence="4 5">AM005</strain>
    </source>
</reference>
<dbReference type="SUPFAM" id="SSF53756">
    <property type="entry name" value="UDP-Glycosyltransferase/glycogen phosphorylase"/>
    <property type="match status" value="1"/>
</dbReference>
<gene>
    <name evidence="4" type="ORF">HNV28_23935</name>
</gene>
<evidence type="ECO:0000313" key="5">
    <source>
        <dbReference type="Proteomes" id="UP000533080"/>
    </source>
</evidence>
<feature type="domain" description="Glycosyltransferase subfamily 4-like N-terminal" evidence="3">
    <location>
        <begin position="33"/>
        <end position="189"/>
    </location>
</feature>
<accession>A0A7Y4MTA3</accession>
<dbReference type="Proteomes" id="UP000533080">
    <property type="component" value="Unassembled WGS sequence"/>
</dbReference>
<comment type="caution">
    <text evidence="4">The sequence shown here is derived from an EMBL/GenBank/DDBJ whole genome shotgun (WGS) entry which is preliminary data.</text>
</comment>
<dbReference type="GO" id="GO:0016757">
    <property type="term" value="F:glycosyltransferase activity"/>
    <property type="evidence" value="ECO:0007669"/>
    <property type="project" value="InterPro"/>
</dbReference>
<feature type="domain" description="Glycosyl transferase family 1" evidence="2">
    <location>
        <begin position="210"/>
        <end position="351"/>
    </location>
</feature>
<dbReference type="InterPro" id="IPR001296">
    <property type="entry name" value="Glyco_trans_1"/>
</dbReference>
<dbReference type="CDD" id="cd03809">
    <property type="entry name" value="GT4_MtfB-like"/>
    <property type="match status" value="1"/>
</dbReference>
<evidence type="ECO:0000256" key="1">
    <source>
        <dbReference type="ARBA" id="ARBA00022679"/>
    </source>
</evidence>
<sequence>MPARPPWRPRVWYAEAVAHVLLDLRMVRGRLHGIARYALELARRMPVLAPDLHFSALVPPEGLAPDLGELTPRMPLHRALAGFLSPLEQPALAADLVKLAPDAFHATSFSLPLFWNGRLVATLHDANHLALADQYTPAQSIYYRVVVGPRAKRATALVTVSEFSRDELAKHLKLSPYRLQVIHNGVDTRFQPPTQAEATAFRERYELPARYVAAVGNAKRFKNLALLKDFAGELPVPIVLLAGKGAVAHELGLHENVVDLEELPEDQMPLFYGAAAALLLPSRYEGFGLPALEAMGAGCPVLASDTTALPEVVGNAALRLSPDDAAAWREATLRVLRDDALRRELMELGRERVARFTWDDCARRTLAVYRRVLEAPAPGGSRGTPRR</sequence>
<dbReference type="InterPro" id="IPR028098">
    <property type="entry name" value="Glyco_trans_4-like_N"/>
</dbReference>
<dbReference type="GO" id="GO:0009103">
    <property type="term" value="P:lipopolysaccharide biosynthetic process"/>
    <property type="evidence" value="ECO:0007669"/>
    <property type="project" value="TreeGrafter"/>
</dbReference>
<keyword evidence="1 4" id="KW-0808">Transferase</keyword>
<evidence type="ECO:0000259" key="2">
    <source>
        <dbReference type="Pfam" id="PF00534"/>
    </source>
</evidence>
<dbReference type="AlphaFoldDB" id="A0A7Y4MTA3"/>
<organism evidence="4 5">
    <name type="scientific">Myxococcus xanthus</name>
    <dbReference type="NCBI Taxonomy" id="34"/>
    <lineage>
        <taxon>Bacteria</taxon>
        <taxon>Pseudomonadati</taxon>
        <taxon>Myxococcota</taxon>
        <taxon>Myxococcia</taxon>
        <taxon>Myxococcales</taxon>
        <taxon>Cystobacterineae</taxon>
        <taxon>Myxococcaceae</taxon>
        <taxon>Myxococcus</taxon>
    </lineage>
</organism>
<protein>
    <submittedName>
        <fullName evidence="4">Glycosyltransferase family 4 protein</fullName>
    </submittedName>
</protein>
<dbReference type="EMBL" id="JABFNT010000082">
    <property type="protein sequence ID" value="NOJ81342.1"/>
    <property type="molecule type" value="Genomic_DNA"/>
</dbReference>